<organism evidence="1 2">
    <name type="scientific">Providencia phage PSTNGR1</name>
    <dbReference type="NCBI Taxonomy" id="2783542"/>
    <lineage>
        <taxon>Viruses</taxon>
        <taxon>Duplodnaviria</taxon>
        <taxon>Heunggongvirae</taxon>
        <taxon>Uroviricota</taxon>
        <taxon>Caudoviricetes</taxon>
        <taxon>Autographivirales</taxon>
        <taxon>Autonotataviridae</taxon>
        <taxon>Jeruvirus</taxon>
        <taxon>Jeruvirus PSTNGR1</taxon>
    </lineage>
</organism>
<evidence type="ECO:0000313" key="2">
    <source>
        <dbReference type="Proteomes" id="UP000663393"/>
    </source>
</evidence>
<evidence type="ECO:0000313" key="1">
    <source>
        <dbReference type="EMBL" id="QPB11249.1"/>
    </source>
</evidence>
<name>A0A873WLC3_9CAUD</name>
<proteinExistence type="predicted"/>
<dbReference type="Pfam" id="PF11123">
    <property type="entry name" value="DNA_Packaging_2"/>
    <property type="match status" value="1"/>
</dbReference>
<protein>
    <submittedName>
        <fullName evidence="1">Uncharacterized protein</fullName>
    </submittedName>
</protein>
<dbReference type="InterPro" id="IPR024345">
    <property type="entry name" value="DNA_matur_Phage_T7-like"/>
</dbReference>
<dbReference type="Proteomes" id="UP000663393">
    <property type="component" value="Segment"/>
</dbReference>
<sequence length="101" mass="10994">MAAKSSTLGTLHELFAQYWLDQMQRVDEETGRLIPLSAAEAAVLRAFLKDNNVQADPADDGDIKALSKSLRSATEGTVGESELDAIINDFQRQMPGIGNMQ</sequence>
<accession>A0A873WLC3</accession>
<dbReference type="EMBL" id="MW145136">
    <property type="protein sequence ID" value="QPB11249.1"/>
    <property type="molecule type" value="Genomic_DNA"/>
</dbReference>
<reference evidence="1" key="1">
    <citation type="submission" date="2020-10" db="EMBL/GenBank/DDBJ databases">
        <authorList>
            <person name="Yerushalmy O."/>
            <person name="Gronovich N."/>
            <person name="Alkalay-Oren S."/>
            <person name="Coppenhagen-Glazer S."/>
            <person name="Hazan R."/>
        </authorList>
    </citation>
    <scope>NUCLEOTIDE SEQUENCE</scope>
</reference>
<keyword evidence="2" id="KW-1185">Reference proteome</keyword>